<evidence type="ECO:0000259" key="2">
    <source>
        <dbReference type="PROSITE" id="PS51123"/>
    </source>
</evidence>
<sequence>MKSINITSFILLLFLISNVAMGQSRQVRRGNSFFEDGEYFKALEMFEEARDAGEDLSVQTRIRIANCYYELNNIDEAFNLFMELEDNLKGQDLFTYASATHGFGFYQGAIDLYNECLDKGIGNPAQIRELIRSCEWALENDSFVTDFLVNPSELLTFGQSFGIQYYKNGVVYSSSSGDSDEVDRYGKEFLNLYYSPIQDGEIQDQRLLSENLVFDYHVGAIAFTSDEKIMYYTRAVRVRGGGSRIKIFQVTYDGSEWGNEEELSINSDNYDCAYPAVTPDDKYLLFSSNMKGGHGGTDLYIVERRPNGRFGQPQNLGSRINTFGEERFPFVSDTYDLYFASDGHLGFGGLDVFKAIHQGGTSWSDVENMMKPFNSNKDDFGYVIDPNDPEQGFLSSNRIGNGGTDVIFYVEPRSDEETEEGSSEESEMAPMGGLLYDETGQVVVQEKEQTEPDSEPEPEVDLSQFPDAFSTVVNSTFNGTPIENARIVVKDNSNGQIVVQGTTGRNGKIHLIIPDEYRKEGQTFEISINKGDDFKGKSMIVDIMELEQISQNGVALTPVFDDVVLDDIGTMVIPYRGETITDEGRKILDKLAVYLNNNPNVVVKLNAHTEARGNKYNNLLTSQKVAEKAEEFLMTKGIDGQNMIPRGYGERYLVNNCQRGKLCDENKHMENRRIEVVVWKMLNQ</sequence>
<dbReference type="SUPFAM" id="SSF48452">
    <property type="entry name" value="TPR-like"/>
    <property type="match status" value="1"/>
</dbReference>
<dbReference type="InterPro" id="IPR006665">
    <property type="entry name" value="OmpA-like"/>
</dbReference>
<dbReference type="Proteomes" id="UP000244956">
    <property type="component" value="Unassembled WGS sequence"/>
</dbReference>
<dbReference type="InterPro" id="IPR036737">
    <property type="entry name" value="OmpA-like_sf"/>
</dbReference>
<name>A0A2U2BCF8_9BACT</name>
<organism evidence="3 4">
    <name type="scientific">Marinilabilia rubra</name>
    <dbReference type="NCBI Taxonomy" id="2162893"/>
    <lineage>
        <taxon>Bacteria</taxon>
        <taxon>Pseudomonadati</taxon>
        <taxon>Bacteroidota</taxon>
        <taxon>Bacteroidia</taxon>
        <taxon>Marinilabiliales</taxon>
        <taxon>Marinilabiliaceae</taxon>
        <taxon>Marinilabilia</taxon>
    </lineage>
</organism>
<accession>A0A2U2BCF8</accession>
<evidence type="ECO:0000313" key="3">
    <source>
        <dbReference type="EMBL" id="PWE00742.1"/>
    </source>
</evidence>
<dbReference type="OrthoDB" id="1488841at2"/>
<dbReference type="SUPFAM" id="SSF82171">
    <property type="entry name" value="DPP6 N-terminal domain-like"/>
    <property type="match status" value="1"/>
</dbReference>
<dbReference type="CDD" id="cd07185">
    <property type="entry name" value="OmpA_C-like"/>
    <property type="match status" value="1"/>
</dbReference>
<dbReference type="InterPro" id="IPR011990">
    <property type="entry name" value="TPR-like_helical_dom_sf"/>
</dbReference>
<dbReference type="AlphaFoldDB" id="A0A2U2BCF8"/>
<dbReference type="PROSITE" id="PS51123">
    <property type="entry name" value="OMPA_2"/>
    <property type="match status" value="1"/>
</dbReference>
<dbReference type="RefSeq" id="WP_109263113.1">
    <property type="nucleotide sequence ID" value="NZ_QEWP01000002.1"/>
</dbReference>
<keyword evidence="3" id="KW-0966">Cell projection</keyword>
<dbReference type="InterPro" id="IPR050330">
    <property type="entry name" value="Bact_OuterMem_StrucFunc"/>
</dbReference>
<evidence type="ECO:0000313" key="4">
    <source>
        <dbReference type="Proteomes" id="UP000244956"/>
    </source>
</evidence>
<dbReference type="PANTHER" id="PTHR30329:SF21">
    <property type="entry name" value="LIPOPROTEIN YIAD-RELATED"/>
    <property type="match status" value="1"/>
</dbReference>
<gene>
    <name evidence="3" type="ORF">DDZ16_03880</name>
</gene>
<reference evidence="3 4" key="1">
    <citation type="submission" date="2018-05" db="EMBL/GenBank/DDBJ databases">
        <title>Marinilabilia rubrum sp. nov., isolated from saltern sediment.</title>
        <authorList>
            <person name="Zhang R."/>
        </authorList>
    </citation>
    <scope>NUCLEOTIDE SEQUENCE [LARGE SCALE GENOMIC DNA]</scope>
    <source>
        <strain evidence="3 4">WTE16</strain>
    </source>
</reference>
<dbReference type="InterPro" id="IPR011659">
    <property type="entry name" value="WD40"/>
</dbReference>
<feature type="domain" description="OmpA-like" evidence="2">
    <location>
        <begin position="560"/>
        <end position="682"/>
    </location>
</feature>
<dbReference type="SUPFAM" id="SSF103088">
    <property type="entry name" value="OmpA-like"/>
    <property type="match status" value="1"/>
</dbReference>
<proteinExistence type="predicted"/>
<dbReference type="Pfam" id="PF07676">
    <property type="entry name" value="PD40"/>
    <property type="match status" value="1"/>
</dbReference>
<evidence type="ECO:0000256" key="1">
    <source>
        <dbReference type="PROSITE-ProRule" id="PRU00473"/>
    </source>
</evidence>
<keyword evidence="1" id="KW-0472">Membrane</keyword>
<dbReference type="EMBL" id="QEWP01000002">
    <property type="protein sequence ID" value="PWE00742.1"/>
    <property type="molecule type" value="Genomic_DNA"/>
</dbReference>
<dbReference type="Gene3D" id="3.30.1330.60">
    <property type="entry name" value="OmpA-like domain"/>
    <property type="match status" value="1"/>
</dbReference>
<comment type="caution">
    <text evidence="3">The sequence shown here is derived from an EMBL/GenBank/DDBJ whole genome shotgun (WGS) entry which is preliminary data.</text>
</comment>
<keyword evidence="4" id="KW-1185">Reference proteome</keyword>
<dbReference type="Pfam" id="PF00691">
    <property type="entry name" value="OmpA"/>
    <property type="match status" value="1"/>
</dbReference>
<dbReference type="GO" id="GO:0016020">
    <property type="term" value="C:membrane"/>
    <property type="evidence" value="ECO:0007669"/>
    <property type="project" value="UniProtKB-UniRule"/>
</dbReference>
<keyword evidence="3" id="KW-0969">Cilium</keyword>
<dbReference type="PANTHER" id="PTHR30329">
    <property type="entry name" value="STATOR ELEMENT OF FLAGELLAR MOTOR COMPLEX"/>
    <property type="match status" value="1"/>
</dbReference>
<protein>
    <submittedName>
        <fullName evidence="3">Flagellar motor protein MotB</fullName>
    </submittedName>
</protein>
<keyword evidence="3" id="KW-0282">Flagellum</keyword>
<dbReference type="Gene3D" id="1.25.40.10">
    <property type="entry name" value="Tetratricopeptide repeat domain"/>
    <property type="match status" value="1"/>
</dbReference>